<dbReference type="EMBL" id="BAAAOQ010000008">
    <property type="protein sequence ID" value="GAA2196045.1"/>
    <property type="molecule type" value="Genomic_DNA"/>
</dbReference>
<dbReference type="Proteomes" id="UP001501391">
    <property type="component" value="Unassembled WGS sequence"/>
</dbReference>
<keyword evidence="3" id="KW-1185">Reference proteome</keyword>
<gene>
    <name evidence="2" type="ORF">GCM10009787_28650</name>
</gene>
<evidence type="ECO:0000313" key="3">
    <source>
        <dbReference type="Proteomes" id="UP001501391"/>
    </source>
</evidence>
<sequence>MGTRVAKDGYTAELTDDLEVVYRNPQGRTLKKIPAAIVGAPGLAALLGARKHLRKHREACRLQAAEWAQGGVRVPRALADADPLWREALEADSVELTDELGDGGLWARTYAGFDGRTLTQVLPEQLIPHRDRLMREQHWEPDGCFSTGIPDPSDGALPFPERVIAAHPGFEELATEKLLLLQERTGQWRFVFKQDIDAVLQGLEESAPALLITLLDEMADLALREGEHAAAAAWFGRARTAERVQARKADKEWLLGRYLTYAEGKALSATVLRAWARELAVNGAASEVDLSRFRQVVIRRVQASSEVYPQLAADVRKLAKAAGLDPERELATLLGEMFAVGGVSLSDDKFWTDCLKGPAMDLLGSHAPEAARQVLKLRPRRFSDSPKVWRELLERTGALALLTGEVPGLPVGEAAAWLSACIRSNTDRNGPWPVMYEIAERIAPKLAADGVPVEFRYQRFGEYTDFRTPLDLIDLLLEHGAPVADPPGLLGPSQLYHIQLSHRPELEFVQADERFARELRARVRADVEMTTKDLASNSWYQPHQTKGWDRIPQLFDNPVGHEEIRAWFDRERAKLRAGVDFEELVLLLGRLVHVGVAVDLLLKDADAAAEFAAVDVMPLLMAELPDTVSRAQVEELLGRLQPDYVEQEGVRGPNRGPILEALPQLGEPMQSRAARALVMAVNCRAGLERLVRRLAPGEGEASPTAGTRPEEPEDQVSRQMMALAKDGTAVWGGDLAQATTTFDRLPRNGRFRRTHACAAALVLCAVSSRADCSAARSLMMYAAHPFVTGEPGHWRIVHCEVPEDRADVNAPLPGTVFRTDTSVAFVLASAGRDPRRTLWEYSPDGVFPEDGPLAAAGVKLTRAHVLQPVRPGGWFTRFAELYRKHGPAPARPELAAAFAERLGLSPAEATALLTAHVPCAPHQLEDEDDYVSGHYSADLESWKIRHKEAEQAVAALADALGPRFFTTLYDKLLPDDPEQLWVTGPDVDRAAEWWLEELGSPLPVPTALLPLALKETLPPQGEAAFARQKRRGDRGWWPHLRLPALLGRLATGADCLASHRASLAGEPHLLALPRIAAWLAYRTPAGDPLRPAIGAAISRLCEERASAPGPLTLFSLQTNYLMGPPPSTEALSAHPAVTEVAEPAYDMRHLRVDPAALKGPDDPLLDTLDAYLDSVLPSQWLPSPSGLPAVADLRLLLSDDFAALGEHLATDGERSPGWEQDPARSVPHLVEDCARAFGLGKDAASLYLMLLALPDPSDRNVKAWTGWKPSRFKDAQAELEASGRVLRAVRSRAGRSLFLPGAWQERKPPRLPVEASKLGLLPLAREHRSTSHLAAVPSAPLPVLFTRAWDGVAAGLAGRSGQYR</sequence>
<comment type="caution">
    <text evidence="2">The sequence shown here is derived from an EMBL/GenBank/DDBJ whole genome shotgun (WGS) entry which is preliminary data.</text>
</comment>
<proteinExistence type="predicted"/>
<feature type="region of interest" description="Disordered" evidence="1">
    <location>
        <begin position="694"/>
        <end position="715"/>
    </location>
</feature>
<evidence type="ECO:0000313" key="2">
    <source>
        <dbReference type="EMBL" id="GAA2196045.1"/>
    </source>
</evidence>
<organism evidence="2 3">
    <name type="scientific">Streptomyces bangladeshensis</name>
    <dbReference type="NCBI Taxonomy" id="295352"/>
    <lineage>
        <taxon>Bacteria</taxon>
        <taxon>Bacillati</taxon>
        <taxon>Actinomycetota</taxon>
        <taxon>Actinomycetes</taxon>
        <taxon>Kitasatosporales</taxon>
        <taxon>Streptomycetaceae</taxon>
        <taxon>Streptomyces</taxon>
    </lineage>
</organism>
<name>A0ABP5N987_9ACTN</name>
<protein>
    <recommendedName>
        <fullName evidence="4">DNA-binding protein</fullName>
    </recommendedName>
</protein>
<evidence type="ECO:0008006" key="4">
    <source>
        <dbReference type="Google" id="ProtNLM"/>
    </source>
</evidence>
<reference evidence="3" key="1">
    <citation type="journal article" date="2019" name="Int. J. Syst. Evol. Microbiol.">
        <title>The Global Catalogue of Microorganisms (GCM) 10K type strain sequencing project: providing services to taxonomists for standard genome sequencing and annotation.</title>
        <authorList>
            <consortium name="The Broad Institute Genomics Platform"/>
            <consortium name="The Broad Institute Genome Sequencing Center for Infectious Disease"/>
            <person name="Wu L."/>
            <person name="Ma J."/>
        </authorList>
    </citation>
    <scope>NUCLEOTIDE SEQUENCE [LARGE SCALE GENOMIC DNA]</scope>
    <source>
        <strain evidence="3">JCM 14924</strain>
    </source>
</reference>
<accession>A0ABP5N987</accession>
<evidence type="ECO:0000256" key="1">
    <source>
        <dbReference type="SAM" id="MobiDB-lite"/>
    </source>
</evidence>